<comment type="caution">
    <text evidence="1">The sequence shown here is derived from an EMBL/GenBank/DDBJ whole genome shotgun (WGS) entry which is preliminary data.</text>
</comment>
<gene>
    <name evidence="1" type="ORF">NQ315_006135</name>
</gene>
<organism evidence="1 2">
    <name type="scientific">Exocentrus adspersus</name>
    <dbReference type="NCBI Taxonomy" id="1586481"/>
    <lineage>
        <taxon>Eukaryota</taxon>
        <taxon>Metazoa</taxon>
        <taxon>Ecdysozoa</taxon>
        <taxon>Arthropoda</taxon>
        <taxon>Hexapoda</taxon>
        <taxon>Insecta</taxon>
        <taxon>Pterygota</taxon>
        <taxon>Neoptera</taxon>
        <taxon>Endopterygota</taxon>
        <taxon>Coleoptera</taxon>
        <taxon>Polyphaga</taxon>
        <taxon>Cucujiformia</taxon>
        <taxon>Chrysomeloidea</taxon>
        <taxon>Cerambycidae</taxon>
        <taxon>Lamiinae</taxon>
        <taxon>Acanthocinini</taxon>
        <taxon>Exocentrus</taxon>
    </lineage>
</organism>
<evidence type="ECO:0000313" key="1">
    <source>
        <dbReference type="EMBL" id="KAJ8912170.1"/>
    </source>
</evidence>
<name>A0AAV8VDT2_9CUCU</name>
<evidence type="ECO:0000313" key="2">
    <source>
        <dbReference type="Proteomes" id="UP001159042"/>
    </source>
</evidence>
<proteinExistence type="predicted"/>
<dbReference type="Proteomes" id="UP001159042">
    <property type="component" value="Unassembled WGS sequence"/>
</dbReference>
<keyword evidence="2" id="KW-1185">Reference proteome</keyword>
<reference evidence="1 2" key="1">
    <citation type="journal article" date="2023" name="Insect Mol. Biol.">
        <title>Genome sequencing provides insights into the evolution of gene families encoding plant cell wall-degrading enzymes in longhorned beetles.</title>
        <authorList>
            <person name="Shin N.R."/>
            <person name="Okamura Y."/>
            <person name="Kirsch R."/>
            <person name="Pauchet Y."/>
        </authorList>
    </citation>
    <scope>NUCLEOTIDE SEQUENCE [LARGE SCALE GENOMIC DNA]</scope>
    <source>
        <strain evidence="1">EAD_L_NR</strain>
    </source>
</reference>
<dbReference type="EMBL" id="JANEYG010000143">
    <property type="protein sequence ID" value="KAJ8912170.1"/>
    <property type="molecule type" value="Genomic_DNA"/>
</dbReference>
<accession>A0AAV8VDT2</accession>
<sequence>MSNIGGPGNCKRRVLAEIVNSILAYAAPVWADAMRMKKHKSKMLSCQRTVALRVARAYRTVSTEAVMVVARVLPIDILVEERSRIYQVGGQINNDVRRRERETSIDKWQEQWASSTKGRWTYVLIPDLKEWTKRGHGEVSYQVAQFLTGHGNFKAFLSKIGKAEDEQCIYCDGRDTAEHTIYECIRWEAYRGYMEMAVGQVLTPQNTISLALEGQRAWEDIMGTIEKVMTLKEQDFRRRGM</sequence>
<evidence type="ECO:0008006" key="3">
    <source>
        <dbReference type="Google" id="ProtNLM"/>
    </source>
</evidence>
<dbReference type="AlphaFoldDB" id="A0AAV8VDT2"/>
<protein>
    <recommendedName>
        <fullName evidence="3">Reverse transcriptase</fullName>
    </recommendedName>
</protein>